<proteinExistence type="predicted"/>
<dbReference type="InterPro" id="IPR015925">
    <property type="entry name" value="Ryanodine_IP3_receptor"/>
</dbReference>
<feature type="compositionally biased region" description="Polar residues" evidence="5">
    <location>
        <begin position="500"/>
        <end position="510"/>
    </location>
</feature>
<evidence type="ECO:0000256" key="3">
    <source>
        <dbReference type="ARBA" id="ARBA00022989"/>
    </source>
</evidence>
<evidence type="ECO:0000256" key="2">
    <source>
        <dbReference type="ARBA" id="ARBA00022692"/>
    </source>
</evidence>
<dbReference type="eggNOG" id="KOG2243">
    <property type="taxonomic scope" value="Eukaryota"/>
</dbReference>
<dbReference type="AlphaFoldDB" id="F2U850"/>
<feature type="transmembrane region" description="Helical" evidence="6">
    <location>
        <begin position="670"/>
        <end position="693"/>
    </location>
</feature>
<gene>
    <name evidence="9" type="ORF">PTSG_04686</name>
</gene>
<keyword evidence="2 6" id="KW-0812">Transmembrane</keyword>
<dbReference type="OrthoDB" id="300855at2759"/>
<dbReference type="GeneID" id="16075358"/>
<name>F2U850_SALR5</name>
<feature type="region of interest" description="Disordered" evidence="5">
    <location>
        <begin position="497"/>
        <end position="517"/>
    </location>
</feature>
<accession>F2U850</accession>
<evidence type="ECO:0000259" key="7">
    <source>
        <dbReference type="Pfam" id="PF00520"/>
    </source>
</evidence>
<dbReference type="InterPro" id="IPR005821">
    <property type="entry name" value="Ion_trans_dom"/>
</dbReference>
<dbReference type="GO" id="GO:0006816">
    <property type="term" value="P:calcium ion transport"/>
    <property type="evidence" value="ECO:0007669"/>
    <property type="project" value="InterPro"/>
</dbReference>
<evidence type="ECO:0000256" key="6">
    <source>
        <dbReference type="SAM" id="Phobius"/>
    </source>
</evidence>
<feature type="transmembrane region" description="Helical" evidence="6">
    <location>
        <begin position="388"/>
        <end position="408"/>
    </location>
</feature>
<dbReference type="PANTHER" id="PTHR13715">
    <property type="entry name" value="RYANODINE RECEPTOR AND IP3 RECEPTOR"/>
    <property type="match status" value="1"/>
</dbReference>
<evidence type="ECO:0000313" key="10">
    <source>
        <dbReference type="Proteomes" id="UP000007799"/>
    </source>
</evidence>
<feature type="domain" description="RyR/IP3R Homology associated" evidence="8">
    <location>
        <begin position="35"/>
        <end position="127"/>
    </location>
</feature>
<dbReference type="Pfam" id="PF00520">
    <property type="entry name" value="Ion_trans"/>
    <property type="match status" value="1"/>
</dbReference>
<evidence type="ECO:0000259" key="8">
    <source>
        <dbReference type="Pfam" id="PF08454"/>
    </source>
</evidence>
<evidence type="ECO:0000256" key="4">
    <source>
        <dbReference type="ARBA" id="ARBA00023136"/>
    </source>
</evidence>
<dbReference type="Proteomes" id="UP000007799">
    <property type="component" value="Unassembled WGS sequence"/>
</dbReference>
<keyword evidence="10" id="KW-1185">Reference proteome</keyword>
<dbReference type="RefSeq" id="XP_004994777.1">
    <property type="nucleotide sequence ID" value="XM_004994720.1"/>
</dbReference>
<evidence type="ECO:0000256" key="5">
    <source>
        <dbReference type="SAM" id="MobiDB-lite"/>
    </source>
</evidence>
<organism evidence="10">
    <name type="scientific">Salpingoeca rosetta (strain ATCC 50818 / BSB-021)</name>
    <dbReference type="NCBI Taxonomy" id="946362"/>
    <lineage>
        <taxon>Eukaryota</taxon>
        <taxon>Choanoflagellata</taxon>
        <taxon>Craspedida</taxon>
        <taxon>Salpingoecidae</taxon>
        <taxon>Salpingoeca</taxon>
    </lineage>
</organism>
<keyword evidence="3 6" id="KW-1133">Transmembrane helix</keyword>
<dbReference type="GO" id="GO:0016020">
    <property type="term" value="C:membrane"/>
    <property type="evidence" value="ECO:0007669"/>
    <property type="project" value="UniProtKB-SubCell"/>
</dbReference>
<dbReference type="InParanoid" id="F2U850"/>
<protein>
    <recommendedName>
        <fullName evidence="11">Ion transport domain-containing protein</fullName>
    </recommendedName>
</protein>
<dbReference type="Pfam" id="PF08454">
    <property type="entry name" value="RIH_assoc"/>
    <property type="match status" value="1"/>
</dbReference>
<comment type="subcellular location">
    <subcellularLocation>
        <location evidence="1">Membrane</location>
        <topology evidence="1">Multi-pass membrane protein</topology>
    </subcellularLocation>
</comment>
<dbReference type="InterPro" id="IPR013662">
    <property type="entry name" value="RIH_assoc-dom"/>
</dbReference>
<dbReference type="STRING" id="946362.F2U850"/>
<dbReference type="OMA" id="HIAEHIN"/>
<evidence type="ECO:0008006" key="11">
    <source>
        <dbReference type="Google" id="ProtNLM"/>
    </source>
</evidence>
<reference evidence="9" key="1">
    <citation type="submission" date="2009-08" db="EMBL/GenBank/DDBJ databases">
        <title>Annotation of Salpingoeca rosetta.</title>
        <authorList>
            <consortium name="The Broad Institute Genome Sequencing Platform"/>
            <person name="Russ C."/>
            <person name="Cuomo C."/>
            <person name="Burger G."/>
            <person name="Gray M.W."/>
            <person name="Holland P.W.H."/>
            <person name="King N."/>
            <person name="Lang F.B.F."/>
            <person name="Roger A.J."/>
            <person name="Ruiz-Trillo I."/>
            <person name="Young S.K."/>
            <person name="Zeng Q."/>
            <person name="Gargeya S."/>
            <person name="Alvarado L."/>
            <person name="Berlin A."/>
            <person name="Chapman S.B."/>
            <person name="Chen Z."/>
            <person name="Freedman E."/>
            <person name="Gellesch M."/>
            <person name="Goldberg J."/>
            <person name="Griggs A."/>
            <person name="Gujja S."/>
            <person name="Heilman E."/>
            <person name="Heiman D."/>
            <person name="Howarth C."/>
            <person name="Mehta T."/>
            <person name="Neiman D."/>
            <person name="Pearson M."/>
            <person name="Roberts A."/>
            <person name="Saif S."/>
            <person name="Shea T."/>
            <person name="Shenoy N."/>
            <person name="Sisk P."/>
            <person name="Stolte C."/>
            <person name="Sykes S."/>
            <person name="White J."/>
            <person name="Yandava C."/>
            <person name="Haas B."/>
            <person name="Nusbaum C."/>
            <person name="Birren B."/>
        </authorList>
    </citation>
    <scope>NUCLEOTIDE SEQUENCE [LARGE SCALE GENOMIC DNA]</scope>
    <source>
        <strain evidence="9">ATCC 50818</strain>
    </source>
</reference>
<feature type="domain" description="Ion transport" evidence="7">
    <location>
        <begin position="560"/>
        <end position="702"/>
    </location>
</feature>
<dbReference type="KEGG" id="sre:PTSG_04686"/>
<keyword evidence="4 6" id="KW-0472">Membrane</keyword>
<feature type="transmembrane region" description="Helical" evidence="6">
    <location>
        <begin position="597"/>
        <end position="621"/>
    </location>
</feature>
<evidence type="ECO:0000313" key="9">
    <source>
        <dbReference type="EMBL" id="EGD72955.1"/>
    </source>
</evidence>
<sequence length="798" mass="92163">MYEMFHTESAQSMAPADASAEKDMAKLFERSNRDLITILRLMQLMGEGFNTQLKEYLRFQKDNYRSVNLLGQTISLFRDLISRISKSQLTFLEFQTIVTLVELTQGCPTNQDDAFTSHIAEHINHLLRTGVNDLGFTLPQEAKGAYPNRRWRAILPWRRSASITATPDPEQPPSAPNQPSQQSQKMLCPKRARVIFELGKLLLALLENDDEETKRRAGVMIDMLNFEAIAETMIEFYEWQEEPACVLKCDEDWPESQVGDLELEQIGFTFYQVWARFKDLTGQDCWDGVMDADDKRFLEAKKFYVTEGSCLEVEFSGVTHKIHFFDSKAPQVFNNEKKRIIYTVSTDNTPHKEKLQKFKEKCKSIAKDVEQRERVANVFKPLLHWSSWSYSLICLTLIIQAILLAWVTTTATAEGRRPIHRPGWLPDWVLLALSIAHTVLSVLTTVSHVLLHRPTLPQFLKRWRTKKDKAQPTAMSVHDQLPQCPCWSCFNKQRTEGKRTTSAAPGQTWSKAMRRARRGRRKMKDEVEFNVTTGRASYKRTRWPLLSATLLHHFLLVGMSLAGTLSNPFFFTYHLFHIIPVNEILRRVLKALVKRFIDLMLVAALIVAMIFTYSILVFVYFRDSVSREDGFWCDTFGQCFLSSVRFTMIEGFGGVLVPESSVWHTNAGRAIFDMCFFILVTCLGGGLILGIIIDTFQDLRNDKWSIDDAMKSKCFICGRTSFQLSQQQGETARASDWQEHVSEQHNMWDYLYFYIYLLHKDENEYTHHEHKVFYMKSNELEFPTQQGKSLVSEAACCL</sequence>
<evidence type="ECO:0000256" key="1">
    <source>
        <dbReference type="ARBA" id="ARBA00004141"/>
    </source>
</evidence>
<dbReference type="Gene3D" id="1.10.287.70">
    <property type="match status" value="1"/>
</dbReference>
<dbReference type="EMBL" id="GL832964">
    <property type="protein sequence ID" value="EGD72955.1"/>
    <property type="molecule type" value="Genomic_DNA"/>
</dbReference>
<dbReference type="GO" id="GO:0005216">
    <property type="term" value="F:monoatomic ion channel activity"/>
    <property type="evidence" value="ECO:0007669"/>
    <property type="project" value="InterPro"/>
</dbReference>
<feature type="region of interest" description="Disordered" evidence="5">
    <location>
        <begin position="163"/>
        <end position="184"/>
    </location>
</feature>
<dbReference type="PANTHER" id="PTHR13715:SF99">
    <property type="entry name" value="INOSITOL 1,4,5-TRISPHOSPHATE RECEPTOR-LIKE PROTEIN A"/>
    <property type="match status" value="1"/>
</dbReference>
<feature type="transmembrane region" description="Helical" evidence="6">
    <location>
        <begin position="428"/>
        <end position="451"/>
    </location>
</feature>